<dbReference type="AlphaFoldDB" id="A0AAD2JNL3"/>
<dbReference type="Gene3D" id="1.25.40.10">
    <property type="entry name" value="Tetratricopeptide repeat domain"/>
    <property type="match status" value="1"/>
</dbReference>
<evidence type="ECO:0000313" key="3">
    <source>
        <dbReference type="Proteomes" id="UP001295423"/>
    </source>
</evidence>
<comment type="caution">
    <text evidence="2">The sequence shown here is derived from an EMBL/GenBank/DDBJ whole genome shotgun (WGS) entry which is preliminary data.</text>
</comment>
<gene>
    <name evidence="2" type="ORF">CYCCA115_LOCUS22622</name>
</gene>
<proteinExistence type="predicted"/>
<evidence type="ECO:0000313" key="2">
    <source>
        <dbReference type="EMBL" id="CAJ1967117.1"/>
    </source>
</evidence>
<dbReference type="SUPFAM" id="SSF48452">
    <property type="entry name" value="TPR-like"/>
    <property type="match status" value="1"/>
</dbReference>
<feature type="signal peptide" evidence="1">
    <location>
        <begin position="1"/>
        <end position="19"/>
    </location>
</feature>
<accession>A0AAD2JNL3</accession>
<protein>
    <submittedName>
        <fullName evidence="2">Uncharacterized protein</fullName>
    </submittedName>
</protein>
<keyword evidence="3" id="KW-1185">Reference proteome</keyword>
<sequence>MMALLLLVSLLGTNAFTSSGPPKPEKVNQLRQELIDRSMIARTYAFRAMQYYTILSRERRRQSTGQEFSLDKTTAIKHYFALTKIRDGEHNQAEAIYRRIISEIMNEDEDGHCDHSKLAVTTLLLALHCQRMGDIKKARSVFLNFFREAIVGNEGHIDECACSAKVLGAFSLFEFKQGNKKKAYEIAQKAVELDRELMPLLKWKQFEEVKKRGMKREFQNINGRVLFSFNAKATAGFHLTVSIPPGPTSMFLSTPSRERTLRGASDGSFEIEVGLAAAQAP</sequence>
<dbReference type="EMBL" id="CAKOGP040002313">
    <property type="protein sequence ID" value="CAJ1967117.1"/>
    <property type="molecule type" value="Genomic_DNA"/>
</dbReference>
<dbReference type="Proteomes" id="UP001295423">
    <property type="component" value="Unassembled WGS sequence"/>
</dbReference>
<evidence type="ECO:0000256" key="1">
    <source>
        <dbReference type="SAM" id="SignalP"/>
    </source>
</evidence>
<feature type="chain" id="PRO_5042072580" evidence="1">
    <location>
        <begin position="20"/>
        <end position="281"/>
    </location>
</feature>
<organism evidence="2 3">
    <name type="scientific">Cylindrotheca closterium</name>
    <dbReference type="NCBI Taxonomy" id="2856"/>
    <lineage>
        <taxon>Eukaryota</taxon>
        <taxon>Sar</taxon>
        <taxon>Stramenopiles</taxon>
        <taxon>Ochrophyta</taxon>
        <taxon>Bacillariophyta</taxon>
        <taxon>Bacillariophyceae</taxon>
        <taxon>Bacillariophycidae</taxon>
        <taxon>Bacillariales</taxon>
        <taxon>Bacillariaceae</taxon>
        <taxon>Cylindrotheca</taxon>
    </lineage>
</organism>
<keyword evidence="1" id="KW-0732">Signal</keyword>
<reference evidence="2" key="1">
    <citation type="submission" date="2023-08" db="EMBL/GenBank/DDBJ databases">
        <authorList>
            <person name="Audoor S."/>
            <person name="Bilcke G."/>
        </authorList>
    </citation>
    <scope>NUCLEOTIDE SEQUENCE</scope>
</reference>
<dbReference type="InterPro" id="IPR011990">
    <property type="entry name" value="TPR-like_helical_dom_sf"/>
</dbReference>
<name>A0AAD2JNL3_9STRA</name>